<dbReference type="OrthoDB" id="1716327at2759"/>
<evidence type="ECO:0000313" key="2">
    <source>
        <dbReference type="EMBL" id="RDX96172.1"/>
    </source>
</evidence>
<gene>
    <name evidence="2" type="ORF">CR513_21200</name>
</gene>
<dbReference type="AlphaFoldDB" id="A0A371H046"/>
<name>A0A371H046_MUCPR</name>
<keyword evidence="3" id="KW-1185">Reference proteome</keyword>
<sequence>MLSKEFDSLQKENDSLKKKMKNNLYKINLTNLINKSVTCLVSINKALTCKLETHLKAEKKTCKRSSKYLFTRHIFYVMHVRNGNKLEDNLSPKTLPLKLLQIDLFRSTKTTFMNGKCYGLEVDKTFKVFSILCKCVQNIKGINIVSIRSDHRKNLKMKTFKSLNGVLERKNRFLLKMAITMLNDNNSPKYFWVEVNNTSRYFQKKICTKPILKKTPYELWMDKQPNISYLYPFFGPKSDKRTFLGYFDVSKAYKVYNSRTLTVEESIHVRFNDSKTLYVIPTNMFMHASSSSLISLPTCMKDLLK</sequence>
<dbReference type="Proteomes" id="UP000257109">
    <property type="component" value="Unassembled WGS sequence"/>
</dbReference>
<dbReference type="EMBL" id="QJKJ01003952">
    <property type="protein sequence ID" value="RDX96172.1"/>
    <property type="molecule type" value="Genomic_DNA"/>
</dbReference>
<dbReference type="InterPro" id="IPR012337">
    <property type="entry name" value="RNaseH-like_sf"/>
</dbReference>
<dbReference type="InterPro" id="IPR057670">
    <property type="entry name" value="SH3_retrovirus"/>
</dbReference>
<feature type="non-terminal residue" evidence="2">
    <location>
        <position position="1"/>
    </location>
</feature>
<dbReference type="STRING" id="157652.A0A371H046"/>
<protein>
    <recommendedName>
        <fullName evidence="1">Retroviral polymerase SH3-like domain-containing protein</fullName>
    </recommendedName>
</protein>
<proteinExistence type="predicted"/>
<dbReference type="Pfam" id="PF25597">
    <property type="entry name" value="SH3_retrovirus"/>
    <property type="match status" value="1"/>
</dbReference>
<dbReference type="PANTHER" id="PTHR42648:SF21">
    <property type="entry name" value="CYSTEINE-RICH RLK (RECEPTOR-LIKE PROTEIN KINASE) 8"/>
    <property type="match status" value="1"/>
</dbReference>
<evidence type="ECO:0000313" key="3">
    <source>
        <dbReference type="Proteomes" id="UP000257109"/>
    </source>
</evidence>
<dbReference type="SUPFAM" id="SSF53098">
    <property type="entry name" value="Ribonuclease H-like"/>
    <property type="match status" value="1"/>
</dbReference>
<dbReference type="Gene3D" id="3.30.420.10">
    <property type="entry name" value="Ribonuclease H-like superfamily/Ribonuclease H"/>
    <property type="match status" value="1"/>
</dbReference>
<dbReference type="InterPro" id="IPR036397">
    <property type="entry name" value="RNaseH_sf"/>
</dbReference>
<comment type="caution">
    <text evidence="2">The sequence shown here is derived from an EMBL/GenBank/DDBJ whole genome shotgun (WGS) entry which is preliminary data.</text>
</comment>
<dbReference type="GO" id="GO:0003676">
    <property type="term" value="F:nucleic acid binding"/>
    <property type="evidence" value="ECO:0007669"/>
    <property type="project" value="InterPro"/>
</dbReference>
<feature type="domain" description="Retroviral polymerase SH3-like" evidence="1">
    <location>
        <begin position="234"/>
        <end position="276"/>
    </location>
</feature>
<dbReference type="PANTHER" id="PTHR42648">
    <property type="entry name" value="TRANSPOSASE, PUTATIVE-RELATED"/>
    <property type="match status" value="1"/>
</dbReference>
<reference evidence="2" key="1">
    <citation type="submission" date="2018-05" db="EMBL/GenBank/DDBJ databases">
        <title>Draft genome of Mucuna pruriens seed.</title>
        <authorList>
            <person name="Nnadi N.E."/>
            <person name="Vos R."/>
            <person name="Hasami M.H."/>
            <person name="Devisetty U.K."/>
            <person name="Aguiy J.C."/>
        </authorList>
    </citation>
    <scope>NUCLEOTIDE SEQUENCE [LARGE SCALE GENOMIC DNA]</scope>
    <source>
        <strain evidence="2">JCA_2017</strain>
    </source>
</reference>
<organism evidence="2 3">
    <name type="scientific">Mucuna pruriens</name>
    <name type="common">Velvet bean</name>
    <name type="synonym">Dolichos pruriens</name>
    <dbReference type="NCBI Taxonomy" id="157652"/>
    <lineage>
        <taxon>Eukaryota</taxon>
        <taxon>Viridiplantae</taxon>
        <taxon>Streptophyta</taxon>
        <taxon>Embryophyta</taxon>
        <taxon>Tracheophyta</taxon>
        <taxon>Spermatophyta</taxon>
        <taxon>Magnoliopsida</taxon>
        <taxon>eudicotyledons</taxon>
        <taxon>Gunneridae</taxon>
        <taxon>Pentapetalae</taxon>
        <taxon>rosids</taxon>
        <taxon>fabids</taxon>
        <taxon>Fabales</taxon>
        <taxon>Fabaceae</taxon>
        <taxon>Papilionoideae</taxon>
        <taxon>50 kb inversion clade</taxon>
        <taxon>NPAAA clade</taxon>
        <taxon>indigoferoid/millettioid clade</taxon>
        <taxon>Phaseoleae</taxon>
        <taxon>Mucuna</taxon>
    </lineage>
</organism>
<dbReference type="InterPro" id="IPR039537">
    <property type="entry name" value="Retrotran_Ty1/copia-like"/>
</dbReference>
<accession>A0A371H046</accession>
<evidence type="ECO:0000259" key="1">
    <source>
        <dbReference type="Pfam" id="PF25597"/>
    </source>
</evidence>